<feature type="region of interest" description="Disordered" evidence="6">
    <location>
        <begin position="332"/>
        <end position="352"/>
    </location>
</feature>
<evidence type="ECO:0000256" key="6">
    <source>
        <dbReference type="SAM" id="MobiDB-lite"/>
    </source>
</evidence>
<dbReference type="PANTHER" id="PTHR43806">
    <property type="entry name" value="PEPTIDASE S8"/>
    <property type="match status" value="1"/>
</dbReference>
<comment type="caution">
    <text evidence="5">Lacks conserved residue(s) required for the propagation of feature annotation.</text>
</comment>
<dbReference type="PANTHER" id="PTHR43806:SF11">
    <property type="entry name" value="CEREVISIN-RELATED"/>
    <property type="match status" value="1"/>
</dbReference>
<accession>A0A5S4FZW9</accession>
<keyword evidence="9" id="KW-1185">Reference proteome</keyword>
<comment type="similarity">
    <text evidence="1 5">Belongs to the peptidase S8 family.</text>
</comment>
<keyword evidence="4" id="KW-0720">Serine protease</keyword>
<keyword evidence="2" id="KW-0645">Protease</keyword>
<sequence length="360" mass="36981">MPHTAAPPPAPDEIAQHPGDRAAAPSPAPEAAAAKPPARYPVQAMPGMAALHRHTLGDPDILIGVIDGPPDTSHPCLTGARLEAREPWWLPAGPPDPQGAEHGTFTASVLAGQPGTVLPGLAPRCRLIALGHPADEHTILDPHSAARAIEELLQAGCHVIQYTMAHHTASDDADPMLKRAIAAAVEAGVLVCAPAGNDYGRNSIAPAILPGVLAVGAHRADNAMFYFSNHGPAYTGHGITTLGEAVFGATPGGGVKAQKGTCVSVALITGTAALLVSLQRHLGQRPDPLAVRDALLATTRPCSPEQAHGEPARCLNGYLDLPAATAHLFPGLPPLAPDLPPPAPAQESGTQRRACLLYPS</sequence>
<dbReference type="GO" id="GO:0004252">
    <property type="term" value="F:serine-type endopeptidase activity"/>
    <property type="evidence" value="ECO:0007669"/>
    <property type="project" value="InterPro"/>
</dbReference>
<dbReference type="Gene3D" id="3.40.50.200">
    <property type="entry name" value="Peptidase S8/S53 domain"/>
    <property type="match status" value="1"/>
</dbReference>
<dbReference type="InterPro" id="IPR000209">
    <property type="entry name" value="Peptidase_S8/S53_dom"/>
</dbReference>
<feature type="domain" description="Peptidase S8/S53" evidence="7">
    <location>
        <begin position="60"/>
        <end position="299"/>
    </location>
</feature>
<feature type="compositionally biased region" description="Low complexity" evidence="6">
    <location>
        <begin position="22"/>
        <end position="37"/>
    </location>
</feature>
<feature type="non-terminal residue" evidence="8">
    <location>
        <position position="360"/>
    </location>
</feature>
<dbReference type="GO" id="GO:0006508">
    <property type="term" value="P:proteolysis"/>
    <property type="evidence" value="ECO:0007669"/>
    <property type="project" value="UniProtKB-KW"/>
</dbReference>
<dbReference type="InterPro" id="IPR036852">
    <property type="entry name" value="Peptidase_S8/S53_dom_sf"/>
</dbReference>
<dbReference type="Proteomes" id="UP000306628">
    <property type="component" value="Unassembled WGS sequence"/>
</dbReference>
<evidence type="ECO:0000313" key="8">
    <source>
        <dbReference type="EMBL" id="TMR26273.1"/>
    </source>
</evidence>
<comment type="caution">
    <text evidence="8">The sequence shown here is derived from an EMBL/GenBank/DDBJ whole genome shotgun (WGS) entry which is preliminary data.</text>
</comment>
<evidence type="ECO:0000256" key="5">
    <source>
        <dbReference type="PROSITE-ProRule" id="PRU01240"/>
    </source>
</evidence>
<dbReference type="RefSeq" id="WP_170247146.1">
    <property type="nucleotide sequence ID" value="NZ_VCKX01000203.1"/>
</dbReference>
<evidence type="ECO:0000313" key="9">
    <source>
        <dbReference type="Proteomes" id="UP000306628"/>
    </source>
</evidence>
<reference evidence="8 9" key="1">
    <citation type="submission" date="2019-05" db="EMBL/GenBank/DDBJ databases">
        <title>Draft genome sequence of Nonomuraea zeae DSM 100528.</title>
        <authorList>
            <person name="Saricaoglu S."/>
            <person name="Isik K."/>
        </authorList>
    </citation>
    <scope>NUCLEOTIDE SEQUENCE [LARGE SCALE GENOMIC DNA]</scope>
    <source>
        <strain evidence="8 9">DSM 100528</strain>
    </source>
</reference>
<dbReference type="AlphaFoldDB" id="A0A5S4FZW9"/>
<dbReference type="SUPFAM" id="SSF52743">
    <property type="entry name" value="Subtilisin-like"/>
    <property type="match status" value="1"/>
</dbReference>
<feature type="compositionally biased region" description="Pro residues" evidence="6">
    <location>
        <begin position="332"/>
        <end position="344"/>
    </location>
</feature>
<name>A0A5S4FZW9_9ACTN</name>
<feature type="compositionally biased region" description="Pro residues" evidence="6">
    <location>
        <begin position="1"/>
        <end position="11"/>
    </location>
</feature>
<dbReference type="GO" id="GO:0005615">
    <property type="term" value="C:extracellular space"/>
    <property type="evidence" value="ECO:0007669"/>
    <property type="project" value="TreeGrafter"/>
</dbReference>
<organism evidence="8 9">
    <name type="scientific">Nonomuraea zeae</name>
    <dbReference type="NCBI Taxonomy" id="1642303"/>
    <lineage>
        <taxon>Bacteria</taxon>
        <taxon>Bacillati</taxon>
        <taxon>Actinomycetota</taxon>
        <taxon>Actinomycetes</taxon>
        <taxon>Streptosporangiales</taxon>
        <taxon>Streptosporangiaceae</taxon>
        <taxon>Nonomuraea</taxon>
    </lineage>
</organism>
<protein>
    <recommendedName>
        <fullName evidence="7">Peptidase S8/S53 domain-containing protein</fullName>
    </recommendedName>
</protein>
<dbReference type="InterPro" id="IPR050131">
    <property type="entry name" value="Peptidase_S8_subtilisin-like"/>
</dbReference>
<evidence type="ECO:0000256" key="1">
    <source>
        <dbReference type="ARBA" id="ARBA00011073"/>
    </source>
</evidence>
<dbReference type="EMBL" id="VCKX01000203">
    <property type="protein sequence ID" value="TMR26273.1"/>
    <property type="molecule type" value="Genomic_DNA"/>
</dbReference>
<feature type="region of interest" description="Disordered" evidence="6">
    <location>
        <begin position="1"/>
        <end position="37"/>
    </location>
</feature>
<evidence type="ECO:0000256" key="3">
    <source>
        <dbReference type="ARBA" id="ARBA00022801"/>
    </source>
</evidence>
<dbReference type="PROSITE" id="PS51892">
    <property type="entry name" value="SUBTILASE"/>
    <property type="match status" value="1"/>
</dbReference>
<proteinExistence type="inferred from homology"/>
<evidence type="ECO:0000256" key="4">
    <source>
        <dbReference type="ARBA" id="ARBA00022825"/>
    </source>
</evidence>
<dbReference type="Pfam" id="PF00082">
    <property type="entry name" value="Peptidase_S8"/>
    <property type="match status" value="1"/>
</dbReference>
<gene>
    <name evidence="8" type="ORF">ETD85_42995</name>
</gene>
<evidence type="ECO:0000256" key="2">
    <source>
        <dbReference type="ARBA" id="ARBA00022670"/>
    </source>
</evidence>
<keyword evidence="3" id="KW-0378">Hydrolase</keyword>
<evidence type="ECO:0000259" key="7">
    <source>
        <dbReference type="Pfam" id="PF00082"/>
    </source>
</evidence>